<dbReference type="InterPro" id="IPR005821">
    <property type="entry name" value="Ion_trans_dom"/>
</dbReference>
<dbReference type="AlphaFoldDB" id="A0A1I7W7V2"/>
<feature type="transmembrane region" description="Helical" evidence="5">
    <location>
        <begin position="164"/>
        <end position="185"/>
    </location>
</feature>
<evidence type="ECO:0000259" key="6">
    <source>
        <dbReference type="Pfam" id="PF00520"/>
    </source>
</evidence>
<dbReference type="GO" id="GO:0032224">
    <property type="term" value="P:positive regulation of synaptic transmission, cholinergic"/>
    <property type="evidence" value="ECO:0007669"/>
    <property type="project" value="TreeGrafter"/>
</dbReference>
<evidence type="ECO:0000256" key="1">
    <source>
        <dbReference type="ARBA" id="ARBA00004141"/>
    </source>
</evidence>
<evidence type="ECO:0000256" key="4">
    <source>
        <dbReference type="ARBA" id="ARBA00023136"/>
    </source>
</evidence>
<dbReference type="PANTHER" id="PTHR46141:SF2">
    <property type="entry name" value="ION TRANSPORT DOMAIN-CONTAINING PROTEIN"/>
    <property type="match status" value="1"/>
</dbReference>
<dbReference type="Proteomes" id="UP000095283">
    <property type="component" value="Unplaced"/>
</dbReference>
<evidence type="ECO:0000256" key="5">
    <source>
        <dbReference type="SAM" id="Phobius"/>
    </source>
</evidence>
<dbReference type="PANTHER" id="PTHR46141">
    <property type="entry name" value="SODIUM LEAK CHANNEL NON-SELECTIVE PROTEIN"/>
    <property type="match status" value="1"/>
</dbReference>
<dbReference type="GO" id="GO:0005261">
    <property type="term" value="F:monoatomic cation channel activity"/>
    <property type="evidence" value="ECO:0007669"/>
    <property type="project" value="InterPro"/>
</dbReference>
<name>A0A1I7W7V2_HETBA</name>
<dbReference type="GO" id="GO:0005886">
    <property type="term" value="C:plasma membrane"/>
    <property type="evidence" value="ECO:0007669"/>
    <property type="project" value="TreeGrafter"/>
</dbReference>
<organism evidence="7 8">
    <name type="scientific">Heterorhabditis bacteriophora</name>
    <name type="common">Entomopathogenic nematode worm</name>
    <dbReference type="NCBI Taxonomy" id="37862"/>
    <lineage>
        <taxon>Eukaryota</taxon>
        <taxon>Metazoa</taxon>
        <taxon>Ecdysozoa</taxon>
        <taxon>Nematoda</taxon>
        <taxon>Chromadorea</taxon>
        <taxon>Rhabditida</taxon>
        <taxon>Rhabditina</taxon>
        <taxon>Rhabditomorpha</taxon>
        <taxon>Strongyloidea</taxon>
        <taxon>Heterorhabditidae</taxon>
        <taxon>Heterorhabditis</taxon>
    </lineage>
</organism>
<protein>
    <submittedName>
        <fullName evidence="8">Ion_trans domain-containing protein</fullName>
    </submittedName>
</protein>
<comment type="subcellular location">
    <subcellularLocation>
        <location evidence="1">Membrane</location>
        <topology evidence="1">Multi-pass membrane protein</topology>
    </subcellularLocation>
</comment>
<accession>A0A1I7W7V2</accession>
<evidence type="ECO:0000313" key="8">
    <source>
        <dbReference type="WBParaSite" id="Hba_00718"/>
    </source>
</evidence>
<evidence type="ECO:0000256" key="3">
    <source>
        <dbReference type="ARBA" id="ARBA00022989"/>
    </source>
</evidence>
<dbReference type="Pfam" id="PF00520">
    <property type="entry name" value="Ion_trans"/>
    <property type="match status" value="1"/>
</dbReference>
<feature type="domain" description="Ion transport" evidence="6">
    <location>
        <begin position="61"/>
        <end position="190"/>
    </location>
</feature>
<evidence type="ECO:0000313" key="7">
    <source>
        <dbReference type="Proteomes" id="UP000095283"/>
    </source>
</evidence>
<sequence>MTGKFLQTALRTKQMLYNENGDLSRPIDSAPKKDLKQGEIDIRALQQKRQLAEITRYESNLHLQITDYVFVLAMTFELAVKIVANGLFFTPKAVVSDVGGVMTMFIYFHEEHFPVSHVNMLNSIFNCIPREFQLLRDLHLPQVLVQQSFDYFSLIWSDMLSSTYMVTILMIVVMFIFASFGVQIVGGKLASCNDPEIKTRL</sequence>
<proteinExistence type="predicted"/>
<evidence type="ECO:0000256" key="2">
    <source>
        <dbReference type="ARBA" id="ARBA00022692"/>
    </source>
</evidence>
<keyword evidence="2 5" id="KW-0812">Transmembrane</keyword>
<keyword evidence="3 5" id="KW-1133">Transmembrane helix</keyword>
<keyword evidence="7" id="KW-1185">Reference proteome</keyword>
<dbReference type="GO" id="GO:0032230">
    <property type="term" value="P:positive regulation of synaptic transmission, GABAergic"/>
    <property type="evidence" value="ECO:0007669"/>
    <property type="project" value="TreeGrafter"/>
</dbReference>
<reference evidence="8" key="1">
    <citation type="submission" date="2016-11" db="UniProtKB">
        <authorList>
            <consortium name="WormBaseParasite"/>
        </authorList>
    </citation>
    <scope>IDENTIFICATION</scope>
</reference>
<dbReference type="WBParaSite" id="Hba_00718">
    <property type="protein sequence ID" value="Hba_00718"/>
    <property type="gene ID" value="Hba_00718"/>
</dbReference>
<dbReference type="InterPro" id="IPR028823">
    <property type="entry name" value="NALCN"/>
</dbReference>
<keyword evidence="4 5" id="KW-0472">Membrane</keyword>